<feature type="transmembrane region" description="Helical" evidence="1">
    <location>
        <begin position="20"/>
        <end position="44"/>
    </location>
</feature>
<dbReference type="EMBL" id="GBXM01067157">
    <property type="protein sequence ID" value="JAH41420.1"/>
    <property type="molecule type" value="Transcribed_RNA"/>
</dbReference>
<name>A0A0E9SL82_ANGAN</name>
<keyword evidence="1" id="KW-0812">Transmembrane</keyword>
<dbReference type="AlphaFoldDB" id="A0A0E9SL82"/>
<organism evidence="2">
    <name type="scientific">Anguilla anguilla</name>
    <name type="common">European freshwater eel</name>
    <name type="synonym">Muraena anguilla</name>
    <dbReference type="NCBI Taxonomy" id="7936"/>
    <lineage>
        <taxon>Eukaryota</taxon>
        <taxon>Metazoa</taxon>
        <taxon>Chordata</taxon>
        <taxon>Craniata</taxon>
        <taxon>Vertebrata</taxon>
        <taxon>Euteleostomi</taxon>
        <taxon>Actinopterygii</taxon>
        <taxon>Neopterygii</taxon>
        <taxon>Teleostei</taxon>
        <taxon>Anguilliformes</taxon>
        <taxon>Anguillidae</taxon>
        <taxon>Anguilla</taxon>
    </lineage>
</organism>
<evidence type="ECO:0000256" key="1">
    <source>
        <dbReference type="SAM" id="Phobius"/>
    </source>
</evidence>
<reference evidence="2" key="2">
    <citation type="journal article" date="2015" name="Fish Shellfish Immunol.">
        <title>Early steps in the European eel (Anguilla anguilla)-Vibrio vulnificus interaction in the gills: Role of the RtxA13 toxin.</title>
        <authorList>
            <person name="Callol A."/>
            <person name="Pajuelo D."/>
            <person name="Ebbesson L."/>
            <person name="Teles M."/>
            <person name="MacKenzie S."/>
            <person name="Amaro C."/>
        </authorList>
    </citation>
    <scope>NUCLEOTIDE SEQUENCE</scope>
</reference>
<protein>
    <submittedName>
        <fullName evidence="2">Uncharacterized protein</fullName>
    </submittedName>
</protein>
<evidence type="ECO:0000313" key="2">
    <source>
        <dbReference type="EMBL" id="JAH41420.1"/>
    </source>
</evidence>
<keyword evidence="1" id="KW-1133">Transmembrane helix</keyword>
<accession>A0A0E9SL82</accession>
<keyword evidence="1" id="KW-0472">Membrane</keyword>
<reference evidence="2" key="1">
    <citation type="submission" date="2014-11" db="EMBL/GenBank/DDBJ databases">
        <authorList>
            <person name="Amaro Gonzalez C."/>
        </authorList>
    </citation>
    <scope>NUCLEOTIDE SEQUENCE</scope>
</reference>
<proteinExistence type="predicted"/>
<sequence>MSRDNLLQKLWKSEKKMKGFLRFIIMFSMTVYWFLLCWTIGSVIL</sequence>